<dbReference type="EMBL" id="NOWF01000007">
    <property type="protein sequence ID" value="OYD07288.1"/>
    <property type="molecule type" value="Genomic_DNA"/>
</dbReference>
<name>A0A235B4Q3_9BACL</name>
<accession>A0A235B4Q3</accession>
<feature type="compositionally biased region" description="Polar residues" evidence="1">
    <location>
        <begin position="14"/>
        <end position="23"/>
    </location>
</feature>
<comment type="caution">
    <text evidence="2">The sequence shown here is derived from an EMBL/GenBank/DDBJ whole genome shotgun (WGS) entry which is preliminary data.</text>
</comment>
<organism evidence="2 3">
    <name type="scientific">Paludifilum halophilum</name>
    <dbReference type="NCBI Taxonomy" id="1642702"/>
    <lineage>
        <taxon>Bacteria</taxon>
        <taxon>Bacillati</taxon>
        <taxon>Bacillota</taxon>
        <taxon>Bacilli</taxon>
        <taxon>Bacillales</taxon>
        <taxon>Thermoactinomycetaceae</taxon>
        <taxon>Paludifilum</taxon>
    </lineage>
</organism>
<reference evidence="2 3" key="1">
    <citation type="submission" date="2017-07" db="EMBL/GenBank/DDBJ databases">
        <title>The genome sequence of Paludifilum halophilum highlights mechanisms for microbial adaptation to high salt environemnts.</title>
        <authorList>
            <person name="Belbahri L."/>
        </authorList>
    </citation>
    <scope>NUCLEOTIDE SEQUENCE [LARGE SCALE GENOMIC DNA]</scope>
    <source>
        <strain evidence="2 3">DSM 102817</strain>
    </source>
</reference>
<protein>
    <submittedName>
        <fullName evidence="2">Uncharacterized protein</fullName>
    </submittedName>
</protein>
<evidence type="ECO:0000256" key="1">
    <source>
        <dbReference type="SAM" id="MobiDB-lite"/>
    </source>
</evidence>
<evidence type="ECO:0000313" key="3">
    <source>
        <dbReference type="Proteomes" id="UP000215459"/>
    </source>
</evidence>
<proteinExistence type="predicted"/>
<feature type="region of interest" description="Disordered" evidence="1">
    <location>
        <begin position="1"/>
        <end position="36"/>
    </location>
</feature>
<dbReference type="RefSeq" id="WP_094265032.1">
    <property type="nucleotide sequence ID" value="NZ_NOWF01000007.1"/>
</dbReference>
<sequence length="94" mass="11059">MGKKENFNREESYQSRTSNTANPKQREEWETPFPSGEWGYPYDYPYGFGHDPFYETSFSGFPGGMEDAGASQQAPYYYSPPYYPPYPPYPPYYR</sequence>
<evidence type="ECO:0000313" key="2">
    <source>
        <dbReference type="EMBL" id="OYD07288.1"/>
    </source>
</evidence>
<dbReference type="Proteomes" id="UP000215459">
    <property type="component" value="Unassembled WGS sequence"/>
</dbReference>
<gene>
    <name evidence="2" type="ORF">CHM34_12995</name>
</gene>
<keyword evidence="3" id="KW-1185">Reference proteome</keyword>
<feature type="non-terminal residue" evidence="2">
    <location>
        <position position="94"/>
    </location>
</feature>
<dbReference type="AlphaFoldDB" id="A0A235B4Q3"/>
<feature type="compositionally biased region" description="Basic and acidic residues" evidence="1">
    <location>
        <begin position="1"/>
        <end position="13"/>
    </location>
</feature>